<evidence type="ECO:0000259" key="2">
    <source>
        <dbReference type="PROSITE" id="PS50033"/>
    </source>
</evidence>
<dbReference type="PANTHER" id="PTHR23322">
    <property type="entry name" value="FAS-ASSOCIATED PROTEIN"/>
    <property type="match status" value="1"/>
</dbReference>
<accession>A0A8K0IJS8</accession>
<feature type="compositionally biased region" description="Basic and acidic residues" evidence="1">
    <location>
        <begin position="492"/>
        <end position="525"/>
    </location>
</feature>
<dbReference type="AlphaFoldDB" id="A0A8K0IJS8"/>
<evidence type="ECO:0000256" key="1">
    <source>
        <dbReference type="SAM" id="MobiDB-lite"/>
    </source>
</evidence>
<dbReference type="InterPro" id="IPR009060">
    <property type="entry name" value="UBA-like_sf"/>
</dbReference>
<protein>
    <submittedName>
        <fullName evidence="3">Plant UBX domain-containing protein 8</fullName>
    </submittedName>
</protein>
<name>A0A8K0IJS8_COCNU</name>
<reference evidence="3" key="2">
    <citation type="submission" date="2019-07" db="EMBL/GenBank/DDBJ databases">
        <authorList>
            <person name="Yang Y."/>
            <person name="Bocs S."/>
            <person name="Baudouin L."/>
        </authorList>
    </citation>
    <scope>NUCLEOTIDE SEQUENCE</scope>
    <source>
        <tissue evidence="3">Spear leaf of Hainan Tall coconut</tissue>
    </source>
</reference>
<feature type="region of interest" description="Disordered" evidence="1">
    <location>
        <begin position="492"/>
        <end position="540"/>
    </location>
</feature>
<comment type="caution">
    <text evidence="3">The sequence shown here is derived from an EMBL/GenBank/DDBJ whole genome shotgun (WGS) entry which is preliminary data.</text>
</comment>
<feature type="region of interest" description="Disordered" evidence="1">
    <location>
        <begin position="306"/>
        <end position="393"/>
    </location>
</feature>
<dbReference type="SMART" id="SM00166">
    <property type="entry name" value="UBX"/>
    <property type="match status" value="1"/>
</dbReference>
<evidence type="ECO:0000313" key="4">
    <source>
        <dbReference type="Proteomes" id="UP000797356"/>
    </source>
</evidence>
<dbReference type="SUPFAM" id="SSF54236">
    <property type="entry name" value="Ubiquitin-like"/>
    <property type="match status" value="1"/>
</dbReference>
<dbReference type="Proteomes" id="UP000797356">
    <property type="component" value="Chromosome 9"/>
</dbReference>
<dbReference type="PROSITE" id="PS50033">
    <property type="entry name" value="UBX"/>
    <property type="match status" value="1"/>
</dbReference>
<dbReference type="PANTHER" id="PTHR23322:SF93">
    <property type="entry name" value="UBX DOMAIN-CONTAINING PROTEIN 8"/>
    <property type="match status" value="1"/>
</dbReference>
<feature type="region of interest" description="Disordered" evidence="1">
    <location>
        <begin position="224"/>
        <end position="248"/>
    </location>
</feature>
<keyword evidence="4" id="KW-1185">Reference proteome</keyword>
<feature type="region of interest" description="Disordered" evidence="1">
    <location>
        <begin position="180"/>
        <end position="201"/>
    </location>
</feature>
<organism evidence="3 4">
    <name type="scientific">Cocos nucifera</name>
    <name type="common">Coconut palm</name>
    <dbReference type="NCBI Taxonomy" id="13894"/>
    <lineage>
        <taxon>Eukaryota</taxon>
        <taxon>Viridiplantae</taxon>
        <taxon>Streptophyta</taxon>
        <taxon>Embryophyta</taxon>
        <taxon>Tracheophyta</taxon>
        <taxon>Spermatophyta</taxon>
        <taxon>Magnoliopsida</taxon>
        <taxon>Liliopsida</taxon>
        <taxon>Arecaceae</taxon>
        <taxon>Arecoideae</taxon>
        <taxon>Cocoseae</taxon>
        <taxon>Attaleinae</taxon>
        <taxon>Cocos</taxon>
    </lineage>
</organism>
<dbReference type="Pfam" id="PF14555">
    <property type="entry name" value="UBA_4"/>
    <property type="match status" value="1"/>
</dbReference>
<dbReference type="CDD" id="cd01767">
    <property type="entry name" value="UBX"/>
    <property type="match status" value="1"/>
</dbReference>
<feature type="compositionally biased region" description="Basic and acidic residues" evidence="1">
    <location>
        <begin position="224"/>
        <end position="233"/>
    </location>
</feature>
<dbReference type="Gene3D" id="1.10.8.10">
    <property type="entry name" value="DNA helicase RuvA subunit, C-terminal domain"/>
    <property type="match status" value="1"/>
</dbReference>
<dbReference type="SMART" id="SM00726">
    <property type="entry name" value="UIM"/>
    <property type="match status" value="2"/>
</dbReference>
<evidence type="ECO:0000313" key="3">
    <source>
        <dbReference type="EMBL" id="KAG1360686.1"/>
    </source>
</evidence>
<dbReference type="InterPro" id="IPR003903">
    <property type="entry name" value="UIM_dom"/>
</dbReference>
<dbReference type="EMBL" id="CM017880">
    <property type="protein sequence ID" value="KAG1360686.1"/>
    <property type="molecule type" value="Genomic_DNA"/>
</dbReference>
<reference evidence="3" key="1">
    <citation type="journal article" date="2017" name="Gigascience">
        <title>The genome draft of coconut (Cocos nucifera).</title>
        <authorList>
            <person name="Xiao Y."/>
            <person name="Xu P."/>
            <person name="Fan H."/>
            <person name="Baudouin L."/>
            <person name="Xia W."/>
            <person name="Bocs S."/>
            <person name="Xu J."/>
            <person name="Li Q."/>
            <person name="Guo A."/>
            <person name="Zhou L."/>
            <person name="Li J."/>
            <person name="Wu Y."/>
            <person name="Ma Z."/>
            <person name="Armero A."/>
            <person name="Issali A.E."/>
            <person name="Liu N."/>
            <person name="Peng M."/>
            <person name="Yang Y."/>
        </authorList>
    </citation>
    <scope>NUCLEOTIDE SEQUENCE</scope>
    <source>
        <tissue evidence="3">Spear leaf of Hainan Tall coconut</tissue>
    </source>
</reference>
<dbReference type="Pfam" id="PF02809">
    <property type="entry name" value="UIM"/>
    <property type="match status" value="2"/>
</dbReference>
<dbReference type="OrthoDB" id="1920064at2759"/>
<dbReference type="InterPro" id="IPR029071">
    <property type="entry name" value="Ubiquitin-like_domsf"/>
</dbReference>
<dbReference type="PROSITE" id="PS50330">
    <property type="entry name" value="UIM"/>
    <property type="match status" value="1"/>
</dbReference>
<feature type="domain" description="UBX" evidence="2">
    <location>
        <begin position="537"/>
        <end position="615"/>
    </location>
</feature>
<dbReference type="CDD" id="cd14351">
    <property type="entry name" value="UBA_Ubx1_like"/>
    <property type="match status" value="1"/>
</dbReference>
<sequence>MARPPQDAIETFMSITGVSEAAALQKLEEHGGDLNEAVNAHFNEGDGINTHQAPIPAPRDDFMHIDVPPDDEALRPTVPLLSPNLNPFSLLDSTFSRNFFDVGGATGILSLAPRVSHPREVREIPIEVKDGHTQPSSSGLGPSIEDVTGNVPAHDAEVHGTVIIDDDDDDNEILPTASANHRNTSTGGPLGRHHNPSVSPLVDVTDYNNDIEEEMIQAAIEASKREVEGRHSQQFDVPNDSNGSELDQKSPALEDAELARAVSLSLKTAEQERAFHGQGMHSGEKQSSNSAVMEVDDVDRVTAAKGRQGFGSVKTGSSSQLKSEEGNISVQEEMEDVEEQPLVRHRSRRTSSGNAELAESGGLAYSPPSSPQQNNIGSGPPYNGDAFQSDEWGGISSEEHDEAVMLEAAMFGGIPEGASYRFAYPSHQVMQTGSDQGFSLYPRMPRPPSPTLMAQRLLREQQDDEYLASLQADQEKELKAQQEAELRRLEEAAAREAALEKQKQEEEENHRKQLEEEESERKLVAKEASLPQEPSPDDENAVTLLVRMPDGSRRGRCFLKSDKLQFLLDYIDIGRVVKPGAYRLVRPYPRRAFTDGESELSLVQLGLTGKQEALFLELI</sequence>
<dbReference type="InterPro" id="IPR001012">
    <property type="entry name" value="UBX_dom"/>
</dbReference>
<dbReference type="Gene3D" id="3.10.20.90">
    <property type="entry name" value="Phosphatidylinositol 3-kinase Catalytic Subunit, Chain A, domain 1"/>
    <property type="match status" value="1"/>
</dbReference>
<proteinExistence type="predicted"/>
<feature type="compositionally biased region" description="Polar residues" evidence="1">
    <location>
        <begin position="234"/>
        <end position="245"/>
    </location>
</feature>
<gene>
    <name evidence="3" type="ORF">COCNU_09G001490</name>
</gene>
<dbReference type="GO" id="GO:0043130">
    <property type="term" value="F:ubiquitin binding"/>
    <property type="evidence" value="ECO:0007669"/>
    <property type="project" value="TreeGrafter"/>
</dbReference>
<dbReference type="SUPFAM" id="SSF46934">
    <property type="entry name" value="UBA-like"/>
    <property type="match status" value="1"/>
</dbReference>
<dbReference type="Pfam" id="PF00789">
    <property type="entry name" value="UBX"/>
    <property type="match status" value="1"/>
</dbReference>
<dbReference type="InterPro" id="IPR050730">
    <property type="entry name" value="UBX_domain-protein"/>
</dbReference>
<feature type="compositionally biased region" description="Polar residues" evidence="1">
    <location>
        <begin position="314"/>
        <end position="330"/>
    </location>
</feature>